<evidence type="ECO:0000313" key="3">
    <source>
        <dbReference type="EMBL" id="KAJ5155175.1"/>
    </source>
</evidence>
<feature type="region of interest" description="Disordered" evidence="1">
    <location>
        <begin position="152"/>
        <end position="185"/>
    </location>
</feature>
<dbReference type="InterPro" id="IPR019510">
    <property type="entry name" value="AKAP7-like_phosphoesterase"/>
</dbReference>
<dbReference type="InterPro" id="IPR009210">
    <property type="entry name" value="ASCC1"/>
</dbReference>
<feature type="region of interest" description="Disordered" evidence="1">
    <location>
        <begin position="360"/>
        <end position="382"/>
    </location>
</feature>
<dbReference type="EMBL" id="JAPQKO010000006">
    <property type="protein sequence ID" value="KAJ5155175.1"/>
    <property type="molecule type" value="Genomic_DNA"/>
</dbReference>
<sequence length="448" mass="48486">MNSPRLSRYLDTFPTRQFTASYSNLAPPVMPLAHRKPGHARPEKRPPLTHFLCLPLVNSTSMPQLESSLLAFKAAHPTPSQTDAAHGLGQPGAHGPKPLIPEGAIRPLGTLHLTLGVMSLPSKERFDEAVAFFQSLDLAALLHEAERVATEQRQKVRATHSSSEAGEVPAEPISQEHTSETGGSLQPLTISLESLRALPRGKAATVLHASPVDSTGRLYPFCLMLRDKFLEAGFLVGEADRKTDAENKHEAASSLPQLTPDPISAPSRIDPYTAALTRKPKPRPLLLHTTLVNTIYVRGRGKPEHGAKGAFKKPKGPKRIEFDARDLIARYQDYYLDGTRKTPRLGVVTSQLEGTEMSAATTLEDGAAEPSSKATSSSRPGPRFPYVWAENIPIDSVCICEMGAKNLAVDGDGLHPETLDLHARLGAAYTIVTQRDLNPRGQGLHGVA</sequence>
<dbReference type="GO" id="GO:0006307">
    <property type="term" value="P:DNA alkylation repair"/>
    <property type="evidence" value="ECO:0007669"/>
    <property type="project" value="InterPro"/>
</dbReference>
<dbReference type="Pfam" id="PF10469">
    <property type="entry name" value="AKAP7_NLS"/>
    <property type="match status" value="1"/>
</dbReference>
<dbReference type="PANTHER" id="PTHR13360">
    <property type="entry name" value="ACTIVATING SIGNAL COINTEGRATOR 1 COMPLEX SUBUNIT 1"/>
    <property type="match status" value="1"/>
</dbReference>
<name>A0A9W9HS50_9EURO</name>
<feature type="region of interest" description="Disordered" evidence="1">
    <location>
        <begin position="77"/>
        <end position="98"/>
    </location>
</feature>
<evidence type="ECO:0000313" key="4">
    <source>
        <dbReference type="Proteomes" id="UP001146351"/>
    </source>
</evidence>
<dbReference type="OrthoDB" id="277832at2759"/>
<comment type="caution">
    <text evidence="3">The sequence shown here is derived from an EMBL/GenBank/DDBJ whole genome shotgun (WGS) entry which is preliminary data.</text>
</comment>
<dbReference type="Proteomes" id="UP001146351">
    <property type="component" value="Unassembled WGS sequence"/>
</dbReference>
<evidence type="ECO:0000256" key="1">
    <source>
        <dbReference type="SAM" id="MobiDB-lite"/>
    </source>
</evidence>
<dbReference type="GO" id="GO:0005634">
    <property type="term" value="C:nucleus"/>
    <property type="evidence" value="ECO:0007669"/>
    <property type="project" value="TreeGrafter"/>
</dbReference>
<evidence type="ECO:0000259" key="2">
    <source>
        <dbReference type="Pfam" id="PF10469"/>
    </source>
</evidence>
<dbReference type="AlphaFoldDB" id="A0A9W9HS50"/>
<feature type="domain" description="A-kinase anchor protein 7-like phosphoesterase" evidence="2">
    <location>
        <begin position="49"/>
        <end position="341"/>
    </location>
</feature>
<accession>A0A9W9HS50</accession>
<reference evidence="3" key="2">
    <citation type="journal article" date="2023" name="IMA Fungus">
        <title>Comparative genomic study of the Penicillium genus elucidates a diverse pangenome and 15 lateral gene transfer events.</title>
        <authorList>
            <person name="Petersen C."/>
            <person name="Sorensen T."/>
            <person name="Nielsen M.R."/>
            <person name="Sondergaard T.E."/>
            <person name="Sorensen J.L."/>
            <person name="Fitzpatrick D.A."/>
            <person name="Frisvad J.C."/>
            <person name="Nielsen K.L."/>
        </authorList>
    </citation>
    <scope>NUCLEOTIDE SEQUENCE</scope>
    <source>
        <strain evidence="3">IBT 21917</strain>
    </source>
</reference>
<organism evidence="3 4">
    <name type="scientific">Penicillium capsulatum</name>
    <dbReference type="NCBI Taxonomy" id="69766"/>
    <lineage>
        <taxon>Eukaryota</taxon>
        <taxon>Fungi</taxon>
        <taxon>Dikarya</taxon>
        <taxon>Ascomycota</taxon>
        <taxon>Pezizomycotina</taxon>
        <taxon>Eurotiomycetes</taxon>
        <taxon>Eurotiomycetidae</taxon>
        <taxon>Eurotiales</taxon>
        <taxon>Aspergillaceae</taxon>
        <taxon>Penicillium</taxon>
    </lineage>
</organism>
<protein>
    <recommendedName>
        <fullName evidence="2">A-kinase anchor protein 7-like phosphoesterase domain-containing protein</fullName>
    </recommendedName>
</protein>
<proteinExistence type="predicted"/>
<dbReference type="GO" id="GO:0006355">
    <property type="term" value="P:regulation of DNA-templated transcription"/>
    <property type="evidence" value="ECO:0007669"/>
    <property type="project" value="TreeGrafter"/>
</dbReference>
<gene>
    <name evidence="3" type="ORF">N7492_007978</name>
</gene>
<keyword evidence="4" id="KW-1185">Reference proteome</keyword>
<dbReference type="Gene3D" id="3.90.1140.10">
    <property type="entry name" value="Cyclic phosphodiesterase"/>
    <property type="match status" value="1"/>
</dbReference>
<dbReference type="PANTHER" id="PTHR13360:SF1">
    <property type="entry name" value="ACTIVATING SIGNAL COINTEGRATOR 1 COMPLEX SUBUNIT 1"/>
    <property type="match status" value="1"/>
</dbReference>
<reference evidence="3" key="1">
    <citation type="submission" date="2022-11" db="EMBL/GenBank/DDBJ databases">
        <authorList>
            <person name="Petersen C."/>
        </authorList>
    </citation>
    <scope>NUCLEOTIDE SEQUENCE</scope>
    <source>
        <strain evidence="3">IBT 21917</strain>
    </source>
</reference>